<feature type="transmembrane region" description="Helical" evidence="1">
    <location>
        <begin position="129"/>
        <end position="152"/>
    </location>
</feature>
<dbReference type="Proteomes" id="UP000244016">
    <property type="component" value="Unassembled WGS sequence"/>
</dbReference>
<reference evidence="2 3" key="1">
    <citation type="submission" date="2017-08" db="EMBL/GenBank/DDBJ databases">
        <title>Burning lignite coal seam in the remote Altai Mountains harbors a hydrogen-driven thermophilic microbial community.</title>
        <authorList>
            <person name="Kadnikov V.V."/>
            <person name="Mardanov A.V."/>
            <person name="Ivasenko D."/>
            <person name="Beletsky A.V."/>
            <person name="Karnachuk O.V."/>
            <person name="Ravin N.V."/>
        </authorList>
    </citation>
    <scope>NUCLEOTIDE SEQUENCE [LARGE SCALE GENOMIC DNA]</scope>
    <source>
        <strain evidence="2">AL31</strain>
    </source>
</reference>
<evidence type="ECO:0000256" key="1">
    <source>
        <dbReference type="SAM" id="Phobius"/>
    </source>
</evidence>
<keyword evidence="1" id="KW-0812">Transmembrane</keyword>
<sequence length="211" mass="22675">MNDGTRLSQSGLYGMLAGILWILNSFLFLLPAEVQGIASPIVQLLALVFLYLAFSGIGNALGSSEISSGGRTAVILLAIGVVLSLAVSLWKAGELAGAQQALQDLLQNMQDDTATEAEFEELINRIVTIGQIGLLTFLPSWLFSLVAAFPLRRAYLQTAEATEIPQFRTAGNLFLWGIVLTPLLVGGILVLIYYIFVIVAFSKLRAAAQET</sequence>
<evidence type="ECO:0000313" key="3">
    <source>
        <dbReference type="Proteomes" id="UP000244016"/>
    </source>
</evidence>
<organism evidence="2 3">
    <name type="scientific">Brockia lithotrophica</name>
    <dbReference type="NCBI Taxonomy" id="933949"/>
    <lineage>
        <taxon>Bacteria</taxon>
        <taxon>Bacillati</taxon>
        <taxon>Bacillota</taxon>
        <taxon>Bacilli</taxon>
        <taxon>Bacillales</taxon>
        <taxon>Bacillales Family X. Incertae Sedis</taxon>
        <taxon>Brockia</taxon>
    </lineage>
</organism>
<feature type="transmembrane region" description="Helical" evidence="1">
    <location>
        <begin position="173"/>
        <end position="196"/>
    </location>
</feature>
<dbReference type="InterPro" id="IPR010397">
    <property type="entry name" value="DUF996"/>
</dbReference>
<feature type="transmembrane region" description="Helical" evidence="1">
    <location>
        <begin position="73"/>
        <end position="90"/>
    </location>
</feature>
<dbReference type="EMBL" id="PEBW01000003">
    <property type="protein sequence ID" value="PTQ52065.1"/>
    <property type="molecule type" value="Genomic_DNA"/>
</dbReference>
<evidence type="ECO:0000313" key="2">
    <source>
        <dbReference type="EMBL" id="PTQ52065.1"/>
    </source>
</evidence>
<comment type="caution">
    <text evidence="2">The sequence shown here is derived from an EMBL/GenBank/DDBJ whole genome shotgun (WGS) entry which is preliminary data.</text>
</comment>
<dbReference type="AlphaFoldDB" id="A0A2T5G7A6"/>
<proteinExistence type="predicted"/>
<feature type="transmembrane region" description="Helical" evidence="1">
    <location>
        <begin position="37"/>
        <end position="61"/>
    </location>
</feature>
<protein>
    <submittedName>
        <fullName evidence="2">Uncharacterized protein</fullName>
    </submittedName>
</protein>
<dbReference type="Pfam" id="PF06195">
    <property type="entry name" value="DUF996"/>
    <property type="match status" value="1"/>
</dbReference>
<accession>A0A2T5G7A6</accession>
<gene>
    <name evidence="2" type="ORF">BLITH_1032</name>
</gene>
<name>A0A2T5G7A6_9BACL</name>
<keyword evidence="1" id="KW-1133">Transmembrane helix</keyword>
<feature type="transmembrane region" description="Helical" evidence="1">
    <location>
        <begin position="12"/>
        <end position="31"/>
    </location>
</feature>
<keyword evidence="1" id="KW-0472">Membrane</keyword>